<feature type="compositionally biased region" description="Pro residues" evidence="1">
    <location>
        <begin position="1"/>
        <end position="14"/>
    </location>
</feature>
<organism evidence="2 3">
    <name type="scientific">Streptomyces polygonati</name>
    <dbReference type="NCBI Taxonomy" id="1617087"/>
    <lineage>
        <taxon>Bacteria</taxon>
        <taxon>Bacillati</taxon>
        <taxon>Actinomycetota</taxon>
        <taxon>Actinomycetes</taxon>
        <taxon>Kitasatosporales</taxon>
        <taxon>Streptomycetaceae</taxon>
        <taxon>Streptomyces</taxon>
    </lineage>
</organism>
<accession>A0ABV8HSX1</accession>
<protein>
    <submittedName>
        <fullName evidence="2">Uncharacterized protein</fullName>
    </submittedName>
</protein>
<dbReference type="RefSeq" id="WP_386434604.1">
    <property type="nucleotide sequence ID" value="NZ_JBHSBB010000021.1"/>
</dbReference>
<evidence type="ECO:0000313" key="2">
    <source>
        <dbReference type="EMBL" id="MFC4035149.1"/>
    </source>
</evidence>
<dbReference type="Proteomes" id="UP001595765">
    <property type="component" value="Unassembled WGS sequence"/>
</dbReference>
<feature type="region of interest" description="Disordered" evidence="1">
    <location>
        <begin position="315"/>
        <end position="362"/>
    </location>
</feature>
<evidence type="ECO:0000256" key="1">
    <source>
        <dbReference type="SAM" id="MobiDB-lite"/>
    </source>
</evidence>
<feature type="compositionally biased region" description="Pro residues" evidence="1">
    <location>
        <begin position="344"/>
        <end position="362"/>
    </location>
</feature>
<feature type="region of interest" description="Disordered" evidence="1">
    <location>
        <begin position="1"/>
        <end position="23"/>
    </location>
</feature>
<evidence type="ECO:0000313" key="3">
    <source>
        <dbReference type="Proteomes" id="UP001595765"/>
    </source>
</evidence>
<name>A0ABV8HSX1_9ACTN</name>
<comment type="caution">
    <text evidence="2">The sequence shown here is derived from an EMBL/GenBank/DDBJ whole genome shotgun (WGS) entry which is preliminary data.</text>
</comment>
<reference evidence="3" key="1">
    <citation type="journal article" date="2019" name="Int. J. Syst. Evol. Microbiol.">
        <title>The Global Catalogue of Microorganisms (GCM) 10K type strain sequencing project: providing services to taxonomists for standard genome sequencing and annotation.</title>
        <authorList>
            <consortium name="The Broad Institute Genomics Platform"/>
            <consortium name="The Broad Institute Genome Sequencing Center for Infectious Disease"/>
            <person name="Wu L."/>
            <person name="Ma J."/>
        </authorList>
    </citation>
    <scope>NUCLEOTIDE SEQUENCE [LARGE SCALE GENOMIC DNA]</scope>
    <source>
        <strain evidence="3">CGMCC 4.7237</strain>
    </source>
</reference>
<dbReference type="EMBL" id="JBHSBB010000021">
    <property type="protein sequence ID" value="MFC4035149.1"/>
    <property type="molecule type" value="Genomic_DNA"/>
</dbReference>
<feature type="compositionally biased region" description="Low complexity" evidence="1">
    <location>
        <begin position="316"/>
        <end position="343"/>
    </location>
</feature>
<sequence>MPAPDPNAPLPATPPRRAQPSSPLRTFSDALALRLPGSWNAAVKDHFAYSPAYAYVMDRLWDHGHAQWGLQDFVTDEATLLDSSGTELLVVLPRPHHRTQFLVAALAPPGIDGVLRSGNAPHGIAVSADPVRAAADVERRLLPRYRHAVEAVRIPALREAHRLAQQALDDWDAVSDSLCDQQGIPLDEDAYGVRQTQRDAEAWQPFETFLFHGSAAIDHATAVLPALSLPASTLDRWSYQLHSLADALAEGIRIRDNWEPRLVAKIEQPLGPDRWIAFNDTLDERNAEGWHAMTLFIDHAQVLHAIADAERERAEPAAARVAAARARSTTTAPAPRPGSRLPAPEAPPPPPGPPTRSPAPGR</sequence>
<proteinExistence type="predicted"/>
<keyword evidence="3" id="KW-1185">Reference proteome</keyword>
<gene>
    <name evidence="2" type="ORF">ACFO3J_27295</name>
</gene>